<keyword evidence="1" id="KW-0813">Transport</keyword>
<evidence type="ECO:0000313" key="7">
    <source>
        <dbReference type="Proteomes" id="UP000326268"/>
    </source>
</evidence>
<dbReference type="InterPro" id="IPR036259">
    <property type="entry name" value="MFS_trans_sf"/>
</dbReference>
<organism evidence="6 7">
    <name type="scientific">Aspergillus caelatus</name>
    <dbReference type="NCBI Taxonomy" id="61420"/>
    <lineage>
        <taxon>Eukaryota</taxon>
        <taxon>Fungi</taxon>
        <taxon>Dikarya</taxon>
        <taxon>Ascomycota</taxon>
        <taxon>Pezizomycotina</taxon>
        <taxon>Eurotiomycetes</taxon>
        <taxon>Eurotiomycetidae</taxon>
        <taxon>Eurotiales</taxon>
        <taxon>Aspergillaceae</taxon>
        <taxon>Aspergillus</taxon>
        <taxon>Aspergillus subgen. Circumdati</taxon>
    </lineage>
</organism>
<name>A0A5N6ZZQ5_9EURO</name>
<feature type="transmembrane region" description="Helical" evidence="5">
    <location>
        <begin position="227"/>
        <end position="246"/>
    </location>
</feature>
<dbReference type="Proteomes" id="UP000326268">
    <property type="component" value="Unassembled WGS sequence"/>
</dbReference>
<keyword evidence="2 5" id="KW-0812">Transmembrane</keyword>
<evidence type="ECO:0000256" key="2">
    <source>
        <dbReference type="ARBA" id="ARBA00022692"/>
    </source>
</evidence>
<dbReference type="EMBL" id="ML737694">
    <property type="protein sequence ID" value="KAE8362743.1"/>
    <property type="molecule type" value="Genomic_DNA"/>
</dbReference>
<dbReference type="OrthoDB" id="5667at2759"/>
<feature type="transmembrane region" description="Helical" evidence="5">
    <location>
        <begin position="172"/>
        <end position="192"/>
    </location>
</feature>
<dbReference type="PANTHER" id="PTHR11360:SF224">
    <property type="entry name" value="MAJOR FACILITATOR SUPERFAMILY (MFS) PROFILE DOMAIN-CONTAINING PROTEIN-RELATED"/>
    <property type="match status" value="1"/>
</dbReference>
<evidence type="ECO:0000256" key="5">
    <source>
        <dbReference type="SAM" id="Phobius"/>
    </source>
</evidence>
<proteinExistence type="predicted"/>
<dbReference type="InterPro" id="IPR050327">
    <property type="entry name" value="Proton-linked_MCT"/>
</dbReference>
<evidence type="ECO:0000313" key="6">
    <source>
        <dbReference type="EMBL" id="KAE8362743.1"/>
    </source>
</evidence>
<dbReference type="GeneID" id="43655067"/>
<feature type="transmembrane region" description="Helical" evidence="5">
    <location>
        <begin position="198"/>
        <end position="220"/>
    </location>
</feature>
<gene>
    <name evidence="6" type="ORF">BDV27DRAFT_146690</name>
</gene>
<reference evidence="6 7" key="1">
    <citation type="submission" date="2019-04" db="EMBL/GenBank/DDBJ databases">
        <title>Friends and foes A comparative genomics studyof 23 Aspergillus species from section Flavi.</title>
        <authorList>
            <consortium name="DOE Joint Genome Institute"/>
            <person name="Kjaerbolling I."/>
            <person name="Vesth T."/>
            <person name="Frisvad J.C."/>
            <person name="Nybo J.L."/>
            <person name="Theobald S."/>
            <person name="Kildgaard S."/>
            <person name="Isbrandt T."/>
            <person name="Kuo A."/>
            <person name="Sato A."/>
            <person name="Lyhne E.K."/>
            <person name="Kogle M.E."/>
            <person name="Wiebenga A."/>
            <person name="Kun R.S."/>
            <person name="Lubbers R.J."/>
            <person name="Makela M.R."/>
            <person name="Barry K."/>
            <person name="Chovatia M."/>
            <person name="Clum A."/>
            <person name="Daum C."/>
            <person name="Haridas S."/>
            <person name="He G."/>
            <person name="LaButti K."/>
            <person name="Lipzen A."/>
            <person name="Mondo S."/>
            <person name="Riley R."/>
            <person name="Salamov A."/>
            <person name="Simmons B.A."/>
            <person name="Magnuson J.K."/>
            <person name="Henrissat B."/>
            <person name="Mortensen U.H."/>
            <person name="Larsen T.O."/>
            <person name="Devries R.P."/>
            <person name="Grigoriev I.V."/>
            <person name="Machida M."/>
            <person name="Baker S.E."/>
            <person name="Andersen M.R."/>
        </authorList>
    </citation>
    <scope>NUCLEOTIDE SEQUENCE [LARGE SCALE GENOMIC DNA]</scope>
    <source>
        <strain evidence="6 7">CBS 763.97</strain>
    </source>
</reference>
<keyword evidence="7" id="KW-1185">Reference proteome</keyword>
<dbReference type="RefSeq" id="XP_031925824.1">
    <property type="nucleotide sequence ID" value="XM_032070621.1"/>
</dbReference>
<keyword evidence="4 5" id="KW-0472">Membrane</keyword>
<dbReference type="AlphaFoldDB" id="A0A5N6ZZQ5"/>
<feature type="transmembrane region" description="Helical" evidence="5">
    <location>
        <begin position="252"/>
        <end position="269"/>
    </location>
</feature>
<sequence>MDSRTVGLISLYRSCTSSQDRDILPPRGDKRGISISLDKEKSLSPGDQPDMSSNRGLTVWLIVLSSSIISWVLFLQIFFIFTIGTIVGKLYNTFGTRYLIIGETIFHKLIKITLSTVSAWFNRKQGIAFATLLTGSSIGGVIFSIIIDCLIAKTRYFYQQSPKSSSVQLIQLFKEPVVFIPINYIIVQAVVSRISADLVLYLVPMLNTASLFGCLGAGFIFDRYGRYNIFIAICIVAGVLVLAFWIPAIFKISIIVFVILFGFVSGAYIKIGYCTGLLFLFVSVNRLITSPVTGAILQYAGGDYTYIKIFSGVILLGETAFIITARVVGTGLKLVVKY</sequence>
<dbReference type="SUPFAM" id="SSF103473">
    <property type="entry name" value="MFS general substrate transporter"/>
    <property type="match status" value="1"/>
</dbReference>
<feature type="transmembrane region" description="Helical" evidence="5">
    <location>
        <begin position="306"/>
        <end position="328"/>
    </location>
</feature>
<dbReference type="PANTHER" id="PTHR11360">
    <property type="entry name" value="MONOCARBOXYLATE TRANSPORTER"/>
    <property type="match status" value="1"/>
</dbReference>
<keyword evidence="3 5" id="KW-1133">Transmembrane helix</keyword>
<evidence type="ECO:0000256" key="1">
    <source>
        <dbReference type="ARBA" id="ARBA00022448"/>
    </source>
</evidence>
<protein>
    <recommendedName>
        <fullName evidence="8">Major facilitator superfamily domain-containing protein</fullName>
    </recommendedName>
</protein>
<evidence type="ECO:0000256" key="3">
    <source>
        <dbReference type="ARBA" id="ARBA00022989"/>
    </source>
</evidence>
<feature type="transmembrane region" description="Helical" evidence="5">
    <location>
        <begin position="59"/>
        <end position="86"/>
    </location>
</feature>
<accession>A0A5N6ZZQ5</accession>
<evidence type="ECO:0008006" key="8">
    <source>
        <dbReference type="Google" id="ProtNLM"/>
    </source>
</evidence>
<evidence type="ECO:0000256" key="4">
    <source>
        <dbReference type="ARBA" id="ARBA00023136"/>
    </source>
</evidence>
<feature type="transmembrane region" description="Helical" evidence="5">
    <location>
        <begin position="127"/>
        <end position="151"/>
    </location>
</feature>